<comment type="caution">
    <text evidence="10">The sequence shown here is derived from an EMBL/GenBank/DDBJ whole genome shotgun (WGS) entry which is preliminary data.</text>
</comment>
<accession>A0AA39MXJ0</accession>
<dbReference type="InterPro" id="IPR003593">
    <property type="entry name" value="AAA+_ATPase"/>
</dbReference>
<keyword evidence="5" id="KW-0067">ATP-binding</keyword>
<feature type="transmembrane region" description="Helical" evidence="8">
    <location>
        <begin position="520"/>
        <end position="542"/>
    </location>
</feature>
<evidence type="ECO:0000256" key="8">
    <source>
        <dbReference type="SAM" id="Phobius"/>
    </source>
</evidence>
<dbReference type="InterPro" id="IPR043926">
    <property type="entry name" value="ABCG_dom"/>
</dbReference>
<reference evidence="10" key="1">
    <citation type="submission" date="2023-06" db="EMBL/GenBank/DDBJ databases">
        <authorList>
            <consortium name="Lawrence Berkeley National Laboratory"/>
            <person name="Ahrendt S."/>
            <person name="Sahu N."/>
            <person name="Indic B."/>
            <person name="Wong-Bajracharya J."/>
            <person name="Merenyi Z."/>
            <person name="Ke H.-M."/>
            <person name="Monk M."/>
            <person name="Kocsube S."/>
            <person name="Drula E."/>
            <person name="Lipzen A."/>
            <person name="Balint B."/>
            <person name="Henrissat B."/>
            <person name="Andreopoulos B."/>
            <person name="Martin F.M."/>
            <person name="Harder C.B."/>
            <person name="Rigling D."/>
            <person name="Ford K.L."/>
            <person name="Foster G.D."/>
            <person name="Pangilinan J."/>
            <person name="Papanicolaou A."/>
            <person name="Barry K."/>
            <person name="LaButti K."/>
            <person name="Viragh M."/>
            <person name="Koriabine M."/>
            <person name="Yan M."/>
            <person name="Riley R."/>
            <person name="Champramary S."/>
            <person name="Plett K.L."/>
            <person name="Tsai I.J."/>
            <person name="Slot J."/>
            <person name="Sipos G."/>
            <person name="Plett J."/>
            <person name="Nagy L.G."/>
            <person name="Grigoriev I.V."/>
        </authorList>
    </citation>
    <scope>NUCLEOTIDE SEQUENCE</scope>
    <source>
        <strain evidence="10">CCBAS 213</strain>
    </source>
</reference>
<protein>
    <submittedName>
        <fullName evidence="10">P-loop containing nucleoside triphosphate hydrolase protein</fullName>
    </submittedName>
</protein>
<dbReference type="InterPro" id="IPR013525">
    <property type="entry name" value="ABC2_TM"/>
</dbReference>
<feature type="domain" description="ABC transporter" evidence="9">
    <location>
        <begin position="40"/>
        <end position="288"/>
    </location>
</feature>
<dbReference type="InterPro" id="IPR050352">
    <property type="entry name" value="ABCG_transporters"/>
</dbReference>
<dbReference type="Pfam" id="PF00005">
    <property type="entry name" value="ABC_tran"/>
    <property type="match status" value="2"/>
</dbReference>
<evidence type="ECO:0000256" key="6">
    <source>
        <dbReference type="ARBA" id="ARBA00022989"/>
    </source>
</evidence>
<dbReference type="PANTHER" id="PTHR48041:SF119">
    <property type="entry name" value="ROA1P"/>
    <property type="match status" value="1"/>
</dbReference>
<dbReference type="PANTHER" id="PTHR48041">
    <property type="entry name" value="ABC TRANSPORTER G FAMILY MEMBER 28"/>
    <property type="match status" value="1"/>
</dbReference>
<proteinExistence type="predicted"/>
<evidence type="ECO:0000313" key="10">
    <source>
        <dbReference type="EMBL" id="KAK0450317.1"/>
    </source>
</evidence>
<dbReference type="AlphaFoldDB" id="A0AA39MXJ0"/>
<dbReference type="Pfam" id="PF01061">
    <property type="entry name" value="ABC2_membrane"/>
    <property type="match status" value="2"/>
</dbReference>
<dbReference type="InterPro" id="IPR017871">
    <property type="entry name" value="ABC_transporter-like_CS"/>
</dbReference>
<keyword evidence="4" id="KW-0547">Nucleotide-binding</keyword>
<feature type="transmembrane region" description="Helical" evidence="8">
    <location>
        <begin position="612"/>
        <end position="632"/>
    </location>
</feature>
<evidence type="ECO:0000256" key="7">
    <source>
        <dbReference type="ARBA" id="ARBA00023136"/>
    </source>
</evidence>
<dbReference type="GO" id="GO:0016887">
    <property type="term" value="F:ATP hydrolysis activity"/>
    <property type="evidence" value="ECO:0007669"/>
    <property type="project" value="InterPro"/>
</dbReference>
<dbReference type="InterPro" id="IPR027417">
    <property type="entry name" value="P-loop_NTPase"/>
</dbReference>
<keyword evidence="2" id="KW-0813">Transport</keyword>
<feature type="transmembrane region" description="Helical" evidence="8">
    <location>
        <begin position="1017"/>
        <end position="1035"/>
    </location>
</feature>
<keyword evidence="3 8" id="KW-0812">Transmembrane</keyword>
<dbReference type="PROSITE" id="PS50893">
    <property type="entry name" value="ABC_TRANSPORTER_2"/>
    <property type="match status" value="2"/>
</dbReference>
<feature type="transmembrane region" description="Helical" evidence="8">
    <location>
        <begin position="1123"/>
        <end position="1147"/>
    </location>
</feature>
<dbReference type="GO" id="GO:0016020">
    <property type="term" value="C:membrane"/>
    <property type="evidence" value="ECO:0007669"/>
    <property type="project" value="UniProtKB-SubCell"/>
</dbReference>
<evidence type="ECO:0000313" key="11">
    <source>
        <dbReference type="Proteomes" id="UP001175211"/>
    </source>
</evidence>
<gene>
    <name evidence="10" type="ORF">EV420DRAFT_1750414</name>
</gene>
<dbReference type="Proteomes" id="UP001175211">
    <property type="component" value="Unassembled WGS sequence"/>
</dbReference>
<dbReference type="SMART" id="SM00382">
    <property type="entry name" value="AAA"/>
    <property type="match status" value="2"/>
</dbReference>
<feature type="transmembrane region" description="Helical" evidence="8">
    <location>
        <begin position="469"/>
        <end position="486"/>
    </location>
</feature>
<feature type="transmembrane region" description="Helical" evidence="8">
    <location>
        <begin position="1241"/>
        <end position="1261"/>
    </location>
</feature>
<dbReference type="GO" id="GO:0140359">
    <property type="term" value="F:ABC-type transporter activity"/>
    <property type="evidence" value="ECO:0007669"/>
    <property type="project" value="InterPro"/>
</dbReference>
<feature type="transmembrane region" description="Helical" evidence="8">
    <location>
        <begin position="492"/>
        <end position="513"/>
    </location>
</feature>
<evidence type="ECO:0000256" key="4">
    <source>
        <dbReference type="ARBA" id="ARBA00022741"/>
    </source>
</evidence>
<evidence type="ECO:0000259" key="9">
    <source>
        <dbReference type="PROSITE" id="PS50893"/>
    </source>
</evidence>
<feature type="transmembrane region" description="Helical" evidence="8">
    <location>
        <begin position="1041"/>
        <end position="1060"/>
    </location>
</feature>
<name>A0AA39MXJ0_ARMTA</name>
<evidence type="ECO:0000256" key="1">
    <source>
        <dbReference type="ARBA" id="ARBA00004141"/>
    </source>
</evidence>
<dbReference type="RefSeq" id="XP_060327188.1">
    <property type="nucleotide sequence ID" value="XM_060480327.1"/>
</dbReference>
<organism evidence="10 11">
    <name type="scientific">Armillaria tabescens</name>
    <name type="common">Ringless honey mushroom</name>
    <name type="synonym">Agaricus tabescens</name>
    <dbReference type="NCBI Taxonomy" id="1929756"/>
    <lineage>
        <taxon>Eukaryota</taxon>
        <taxon>Fungi</taxon>
        <taxon>Dikarya</taxon>
        <taxon>Basidiomycota</taxon>
        <taxon>Agaricomycotina</taxon>
        <taxon>Agaricomycetes</taxon>
        <taxon>Agaricomycetidae</taxon>
        <taxon>Agaricales</taxon>
        <taxon>Marasmiineae</taxon>
        <taxon>Physalacriaceae</taxon>
        <taxon>Desarmillaria</taxon>
    </lineage>
</organism>
<keyword evidence="10" id="KW-0378">Hydrolase</keyword>
<dbReference type="InterPro" id="IPR003439">
    <property type="entry name" value="ABC_transporter-like_ATP-bd"/>
</dbReference>
<feature type="domain" description="ABC transporter" evidence="9">
    <location>
        <begin position="673"/>
        <end position="924"/>
    </location>
</feature>
<feature type="transmembrane region" description="Helical" evidence="8">
    <location>
        <begin position="412"/>
        <end position="431"/>
    </location>
</feature>
<dbReference type="PROSITE" id="PS00211">
    <property type="entry name" value="ABC_TRANSPORTER_1"/>
    <property type="match status" value="2"/>
</dbReference>
<feature type="transmembrane region" description="Helical" evidence="8">
    <location>
        <begin position="377"/>
        <end position="400"/>
    </location>
</feature>
<comment type="subcellular location">
    <subcellularLocation>
        <location evidence="1">Membrane</location>
        <topology evidence="1">Multi-pass membrane protein</topology>
    </subcellularLocation>
</comment>
<keyword evidence="6 8" id="KW-1133">Transmembrane helix</keyword>
<keyword evidence="11" id="KW-1185">Reference proteome</keyword>
<dbReference type="GO" id="GO:0005524">
    <property type="term" value="F:ATP binding"/>
    <property type="evidence" value="ECO:0007669"/>
    <property type="project" value="UniProtKB-KW"/>
</dbReference>
<dbReference type="SUPFAM" id="SSF52540">
    <property type="entry name" value="P-loop containing nucleoside triphosphate hydrolases"/>
    <property type="match status" value="2"/>
</dbReference>
<dbReference type="GeneID" id="85363875"/>
<dbReference type="Gene3D" id="3.40.50.300">
    <property type="entry name" value="P-loop containing nucleotide triphosphate hydrolases"/>
    <property type="match status" value="2"/>
</dbReference>
<dbReference type="EMBL" id="JAUEPS010000036">
    <property type="protein sequence ID" value="KAK0450317.1"/>
    <property type="molecule type" value="Genomic_DNA"/>
</dbReference>
<feature type="transmembrane region" description="Helical" evidence="8">
    <location>
        <begin position="1096"/>
        <end position="1117"/>
    </location>
</feature>
<evidence type="ECO:0000256" key="2">
    <source>
        <dbReference type="ARBA" id="ARBA00022448"/>
    </source>
</evidence>
<keyword evidence="7 8" id="KW-0472">Membrane</keyword>
<evidence type="ECO:0000256" key="3">
    <source>
        <dbReference type="ARBA" id="ARBA00022692"/>
    </source>
</evidence>
<sequence length="1277" mass="141280">MVKASIDNAPHILDDLKRYPTDGHEENLSFSEVAPVDVAVRKLTVQAYPSSPKRWFKRFPPEDEESLKSQTILNGLDSIFPRSNLTGIIGSSGSGKTTLLNILSHRMKGTNLLIRGQLLYNDSPSLSSVTYAYVTQSDVFLPTLTDLRLPDSISHEKRRSLVEEIILELGLKECADTLVGDGVTRKGCSGGERRRLSVGVQLLGNPSILFLDEPTTGLDATSAYQLVKMLKSLAKKGRTIIMTLHQPRSEVFLLLDAVTLLARGQSLYAGPVVDAVPWFEHRLPSPGVHVNPADYLINIAAIDSRTRETEVAGRARVNMLIAVWREESTMRFPDINPAIVPSCYPPGFVHDHPKVSFTRIVRALVSRELKSNMRDKWGVIASWIEAVLMGLVVGLVFLQLPDSMAGIRSRQAALYVSVGFQGYLVFTYEVYRLTSTDMPLFDREHGEGVVGVLPWIVSRRITHSILEDIIVPFVFSGISYVMIGLAPSAARFFYYFIVVLLMHYASLMFAGLSVAISRDFALSTLITNLAFAVHTHVCGFFLQADSIPVYLRWTKWISHLFYGFTALIDNEFKDRNFDCPLGDTYSSPDCNTYRGDFIIESLAVPHQNWSTIPIVAILGFIVFYSVAQILLLHSFTINTTILNRAGYSSNQRIEETHFNIKSSPRTITVGIEVDLEDYSLRVRIRGRKYLSIIQRVNTRFEPGKINVILGPSGSGKSSLLNLMAHRLQATSSTTYAADGEMKLNGVSATQERIRALCSYVTQDDTSLLPYLTVRETLEFAATLRLPSWMSKKHKYQKADEVMKKMGLKGCADTLVGNDVLKGISGGEKRRVSIAIQVLTDPQVLMLDEPTSGLDSFTAASIMDVLGQLADEGRTIITVLHQSSSELFEHFGNILLLAKGGRVAYSGPAGRMLEYMQSVGLWCPPTMNLADFALDVVSVDLREAEQEELSREKVDMLVEAFRDGEHRTLNEETKTGQLRIETMGVEKKMTPITTSLPILLKRGALAFSRRSGIVQARFGNAVGLGIVSALFFSPLGHDYISIQNRIGCIQGILPIYFVGILQNMAVYPMERDIFYQEHNDDAYSVESFFLAYTILELPLEVVACFTFSALAAIATNLLRTVDMFLVVTLNALCMVNAGESLGIIFNTIFHKNAGLALNVANVILCVMMFMAGLMSADMPALLQDIDKVSPLGYVIRNIMPLAFGGQEFTCDDDQRLSDGSCAISVGEQVLEMYHVDGDAGPLNLGAVVATMVVYRFLAYIVVKVAKAKFGGIANRHCT</sequence>
<evidence type="ECO:0000256" key="5">
    <source>
        <dbReference type="ARBA" id="ARBA00022840"/>
    </source>
</evidence>
<dbReference type="Pfam" id="PF19055">
    <property type="entry name" value="ABC2_membrane_7"/>
    <property type="match status" value="1"/>
</dbReference>
<feature type="transmembrane region" description="Helical" evidence="8">
    <location>
        <begin position="1154"/>
        <end position="1173"/>
    </location>
</feature>